<reference evidence="3" key="1">
    <citation type="submission" date="2015-07" db="EMBL/GenBank/DDBJ databases">
        <authorList>
            <person name="Teixeira M.M."/>
            <person name="Souza R.C."/>
            <person name="Almeida L.G."/>
            <person name="Vicente V.A."/>
            <person name="de Hoog S."/>
            <person name="Bocca A.L."/>
            <person name="de Almeida S.R."/>
            <person name="Vasconcelos A.T."/>
            <person name="Felipe M.S."/>
        </authorList>
    </citation>
    <scope>NUCLEOTIDE SEQUENCE [LARGE SCALE GENOMIC DNA]</scope>
    <source>
        <strain evidence="3">KSF</strain>
    </source>
</reference>
<accession>A0A1C1CRF4</accession>
<sequence length="77" mass="8538">MASRKVARERESDMQMCQAGNVGVAAMQDRHSQSILRREQRNESMHTDGPQKPCNQIKTTKATRTIPAAPACVLEAN</sequence>
<dbReference type="EMBL" id="LGRB01000009">
    <property type="protein sequence ID" value="OCT51087.1"/>
    <property type="molecule type" value="Genomic_DNA"/>
</dbReference>
<dbReference type="VEuPathDB" id="FungiDB:CLCR_09365"/>
<gene>
    <name evidence="2" type="ORF">CLCR_09365</name>
</gene>
<feature type="compositionally biased region" description="Basic and acidic residues" evidence="1">
    <location>
        <begin position="28"/>
        <end position="46"/>
    </location>
</feature>
<evidence type="ECO:0000313" key="3">
    <source>
        <dbReference type="Proteomes" id="UP000094526"/>
    </source>
</evidence>
<name>A0A1C1CRF4_9EURO</name>
<dbReference type="AlphaFoldDB" id="A0A1C1CRF4"/>
<organism evidence="2 3">
    <name type="scientific">Cladophialophora carrionii</name>
    <dbReference type="NCBI Taxonomy" id="86049"/>
    <lineage>
        <taxon>Eukaryota</taxon>
        <taxon>Fungi</taxon>
        <taxon>Dikarya</taxon>
        <taxon>Ascomycota</taxon>
        <taxon>Pezizomycotina</taxon>
        <taxon>Eurotiomycetes</taxon>
        <taxon>Chaetothyriomycetidae</taxon>
        <taxon>Chaetothyriales</taxon>
        <taxon>Herpotrichiellaceae</taxon>
        <taxon>Cladophialophora</taxon>
    </lineage>
</organism>
<proteinExistence type="predicted"/>
<evidence type="ECO:0000313" key="2">
    <source>
        <dbReference type="EMBL" id="OCT51087.1"/>
    </source>
</evidence>
<keyword evidence="3" id="KW-1185">Reference proteome</keyword>
<evidence type="ECO:0000256" key="1">
    <source>
        <dbReference type="SAM" id="MobiDB-lite"/>
    </source>
</evidence>
<feature type="region of interest" description="Disordered" evidence="1">
    <location>
        <begin position="24"/>
        <end position="56"/>
    </location>
</feature>
<protein>
    <submittedName>
        <fullName evidence="2">Uncharacterized protein</fullName>
    </submittedName>
</protein>
<dbReference type="Proteomes" id="UP000094526">
    <property type="component" value="Unassembled WGS sequence"/>
</dbReference>
<comment type="caution">
    <text evidence="2">The sequence shown here is derived from an EMBL/GenBank/DDBJ whole genome shotgun (WGS) entry which is preliminary data.</text>
</comment>